<dbReference type="InParanoid" id="A0A423WXG6"/>
<feature type="compositionally biased region" description="Acidic residues" evidence="7">
    <location>
        <begin position="1104"/>
        <end position="1119"/>
    </location>
</feature>
<evidence type="ECO:0000256" key="7">
    <source>
        <dbReference type="SAM" id="MobiDB-lite"/>
    </source>
</evidence>
<feature type="region of interest" description="Disordered" evidence="7">
    <location>
        <begin position="1024"/>
        <end position="1052"/>
    </location>
</feature>
<feature type="region of interest" description="Disordered" evidence="7">
    <location>
        <begin position="1074"/>
        <end position="1240"/>
    </location>
</feature>
<comment type="similarity">
    <text evidence="1">Belongs to the peptidase C2 family.</text>
</comment>
<feature type="compositionally biased region" description="Basic and acidic residues" evidence="7">
    <location>
        <begin position="679"/>
        <end position="794"/>
    </location>
</feature>
<dbReference type="SUPFAM" id="SSF54001">
    <property type="entry name" value="Cysteine proteinases"/>
    <property type="match status" value="1"/>
</dbReference>
<evidence type="ECO:0000256" key="1">
    <source>
        <dbReference type="ARBA" id="ARBA00007623"/>
    </source>
</evidence>
<feature type="active site" evidence="5 6">
    <location>
        <position position="408"/>
    </location>
</feature>
<dbReference type="Proteomes" id="UP000285146">
    <property type="component" value="Unassembled WGS sequence"/>
</dbReference>
<dbReference type="InterPro" id="IPR022684">
    <property type="entry name" value="Calpain_cysteine_protease"/>
</dbReference>
<dbReference type="InterPro" id="IPR038765">
    <property type="entry name" value="Papain-like_cys_pep_sf"/>
</dbReference>
<evidence type="ECO:0000259" key="8">
    <source>
        <dbReference type="PROSITE" id="PS50203"/>
    </source>
</evidence>
<feature type="compositionally biased region" description="Acidic residues" evidence="7">
    <location>
        <begin position="837"/>
        <end position="853"/>
    </location>
</feature>
<evidence type="ECO:0000313" key="9">
    <source>
        <dbReference type="EMBL" id="ROW08201.1"/>
    </source>
</evidence>
<keyword evidence="10" id="KW-1185">Reference proteome</keyword>
<feature type="region of interest" description="Disordered" evidence="7">
    <location>
        <begin position="630"/>
        <end position="650"/>
    </location>
</feature>
<feature type="compositionally biased region" description="Basic and acidic residues" evidence="7">
    <location>
        <begin position="1120"/>
        <end position="1146"/>
    </location>
</feature>
<proteinExistence type="inferred from homology"/>
<evidence type="ECO:0000313" key="10">
    <source>
        <dbReference type="Proteomes" id="UP000285146"/>
    </source>
</evidence>
<feature type="compositionally biased region" description="Low complexity" evidence="7">
    <location>
        <begin position="977"/>
        <end position="992"/>
    </location>
</feature>
<feature type="domain" description="Calpain catalytic" evidence="8">
    <location>
        <begin position="200"/>
        <end position="484"/>
    </location>
</feature>
<dbReference type="GO" id="GO:0006508">
    <property type="term" value="P:proteolysis"/>
    <property type="evidence" value="ECO:0007669"/>
    <property type="project" value="UniProtKB-KW"/>
</dbReference>
<dbReference type="PANTHER" id="PTHR10183:SF379">
    <property type="entry name" value="CALPAIN-5"/>
    <property type="match status" value="1"/>
</dbReference>
<keyword evidence="4 6" id="KW-0788">Thiol protease</keyword>
<accession>A0A423WXG6</accession>
<feature type="compositionally biased region" description="Basic and acidic residues" evidence="7">
    <location>
        <begin position="1193"/>
        <end position="1202"/>
    </location>
</feature>
<dbReference type="OrthoDB" id="424753at2759"/>
<keyword evidence="2 6" id="KW-0645">Protease</keyword>
<feature type="compositionally biased region" description="Acidic residues" evidence="7">
    <location>
        <begin position="993"/>
        <end position="1007"/>
    </location>
</feature>
<feature type="region of interest" description="Disordered" evidence="7">
    <location>
        <begin position="676"/>
        <end position="1007"/>
    </location>
</feature>
<reference evidence="9 10" key="1">
    <citation type="submission" date="2015-09" db="EMBL/GenBank/DDBJ databases">
        <title>Host preference determinants of Valsa canker pathogens revealed by comparative genomics.</title>
        <authorList>
            <person name="Yin Z."/>
            <person name="Huang L."/>
        </authorList>
    </citation>
    <scope>NUCLEOTIDE SEQUENCE [LARGE SCALE GENOMIC DNA]</scope>
    <source>
        <strain evidence="9 10">SXYLt</strain>
    </source>
</reference>
<dbReference type="STRING" id="1230097.A0A423WXG6"/>
<keyword evidence="3 6" id="KW-0378">Hydrolase</keyword>
<evidence type="ECO:0000256" key="6">
    <source>
        <dbReference type="PROSITE-ProRule" id="PRU00239"/>
    </source>
</evidence>
<feature type="active site" evidence="5 6">
    <location>
        <position position="229"/>
    </location>
</feature>
<protein>
    <recommendedName>
        <fullName evidence="8">Calpain catalytic domain-containing protein</fullName>
    </recommendedName>
</protein>
<feature type="compositionally biased region" description="Polar residues" evidence="7">
    <location>
        <begin position="813"/>
        <end position="836"/>
    </location>
</feature>
<feature type="compositionally biased region" description="Basic and acidic residues" evidence="7">
    <location>
        <begin position="1156"/>
        <end position="1186"/>
    </location>
</feature>
<evidence type="ECO:0000256" key="2">
    <source>
        <dbReference type="ARBA" id="ARBA00022670"/>
    </source>
</evidence>
<evidence type="ECO:0000256" key="3">
    <source>
        <dbReference type="ARBA" id="ARBA00022801"/>
    </source>
</evidence>
<feature type="compositionally biased region" description="Pro residues" evidence="7">
    <location>
        <begin position="909"/>
        <end position="920"/>
    </location>
</feature>
<feature type="active site" evidence="5 6">
    <location>
        <position position="428"/>
    </location>
</feature>
<feature type="region of interest" description="Disordered" evidence="7">
    <location>
        <begin position="55"/>
        <end position="76"/>
    </location>
</feature>
<dbReference type="PROSITE" id="PS50203">
    <property type="entry name" value="CALPAIN_CAT"/>
    <property type="match status" value="1"/>
</dbReference>
<dbReference type="EMBL" id="LKEB01000035">
    <property type="protein sequence ID" value="ROW08201.1"/>
    <property type="molecule type" value="Genomic_DNA"/>
</dbReference>
<organism evidence="9 10">
    <name type="scientific">Cytospora leucostoma</name>
    <dbReference type="NCBI Taxonomy" id="1230097"/>
    <lineage>
        <taxon>Eukaryota</taxon>
        <taxon>Fungi</taxon>
        <taxon>Dikarya</taxon>
        <taxon>Ascomycota</taxon>
        <taxon>Pezizomycotina</taxon>
        <taxon>Sordariomycetes</taxon>
        <taxon>Sordariomycetidae</taxon>
        <taxon>Diaporthales</taxon>
        <taxon>Cytosporaceae</taxon>
        <taxon>Cytospora</taxon>
    </lineage>
</organism>
<feature type="region of interest" description="Disordered" evidence="7">
    <location>
        <begin position="1"/>
        <end position="35"/>
    </location>
</feature>
<name>A0A423WXG6_9PEZI</name>
<feature type="compositionally biased region" description="Basic residues" evidence="7">
    <location>
        <begin position="944"/>
        <end position="961"/>
    </location>
</feature>
<evidence type="ECO:0000256" key="4">
    <source>
        <dbReference type="ARBA" id="ARBA00022807"/>
    </source>
</evidence>
<dbReference type="SMART" id="SM00230">
    <property type="entry name" value="CysPc"/>
    <property type="match status" value="1"/>
</dbReference>
<sequence length="1240" mass="139046">MSVTGSSISDGPPPRNSRGRRRRPEPQTPQQKVDQFWAKYKTKAPGKATAIIPQENRHTERAARRASTKALGPAKTTQQSYEEAAAQCRHKVAQIVKECRRVNQKYRDPHFDLEIDLKLNRRDCLDSLDNVKDDERSDDYCREPPLKDRYPGVVDRQPGAGAGAGPASTFMGLLSQVDRDTGPPAADGDGESKLRPMAVKRVVDIFDDPKFFIDGPTANDVRQGRDGDCWLMAALCTISNKPGLIERCCVAHDQEVGVYGFVFHRDGEWFSEIIDDKLYLTKPDYDEAQLERWLWDDRDRVDSEEAYRKAYQSNSGALNPNETWLPLLEKAYAKSHGDYKAIEGGYGGEGIEDLTGGVTSEIYTTDILDKEQFWKEELMKVNQDFLFGCSTGVWGRGWGERKGILELHAYSVLKAREVDGVRLVLLKNPWGKHEWKGAWSDGSKEWTPEWLEKMGHKFGDDGSFWISYDDLLKKYQAFDRTRLFGPEWRVASIWTTLDVPWTLDYHDTKFALSLARPGPVVLVCSQLDERYFKGLEGQYRFELSFRLHRAGEEDYVVRSQSYYRMNRSVNVELDLEAGEYVAVVKVDAQRDERIMPVEEVVRAHARERREKLLRIGLAYDLAHSKGRIAETPGEKAAREAYEKRKRERERRKFAKLIKKQREEDRQHAIRALARKRRALERANARAKAKAERRQARKEAKAKAAEEERKKVELEQKTKNDEKTENDEKTKNHEKGGDQDDKHEDASEDKPEDKIAKQEDVSAESKDSRGADKAQTKDDGKETGSGEEEHVKAEADIPSGDNVNAESVRDGESSTEPGDNTPASSTILEETPATNAEDTQDEEAYVTAAENEDESQTKATRASKKEEEPSTPKAPRTKSEKTPSPSRADKATSQPKLERVDIGVQTGPGLPLPPRMTPPPGYLHSSSCPPPPPPPRASFGAPAPHGHHHHHSHLRHHGHHPPPRGDLLYMPPLPPPHLRGGPYVSDSEGSGLSSDDDNNLEDEIDSVSEVSEYDIDNYVEASRVAAARAAKAASGGGGPGEQVPPPPGARYYEDEMDEFEKDPWNAVGVFGLRVYYKTGGDGGSEEGEELVKLRIERPNPFILGDSDDSSEDGGDEADDGEGGKDREKEKEKVIEKGAAEGESKEETNESQALDVDDSAKDAVAEDITSEEKREDREVLDSIEPEGKDVDDEKEDKKEVKKEEVDETSNFRQTDKTPPVVSKIEESEEEAAQSIVKKEEGL</sequence>
<dbReference type="InterPro" id="IPR001300">
    <property type="entry name" value="Peptidase_C2_calpain_cat"/>
</dbReference>
<dbReference type="Pfam" id="PF00648">
    <property type="entry name" value="Peptidase_C2"/>
    <property type="match status" value="1"/>
</dbReference>
<dbReference type="FunFam" id="3.90.70.10:FF:000072">
    <property type="entry name" value="Cysteine proteinase"/>
    <property type="match status" value="1"/>
</dbReference>
<dbReference type="GO" id="GO:0004198">
    <property type="term" value="F:calcium-dependent cysteine-type endopeptidase activity"/>
    <property type="evidence" value="ECO:0007669"/>
    <property type="project" value="InterPro"/>
</dbReference>
<feature type="compositionally biased region" description="Basic and acidic residues" evidence="7">
    <location>
        <begin position="632"/>
        <end position="644"/>
    </location>
</feature>
<dbReference type="AlphaFoldDB" id="A0A423WXG6"/>
<dbReference type="Gene3D" id="3.90.70.10">
    <property type="entry name" value="Cysteine proteinases"/>
    <property type="match status" value="1"/>
</dbReference>
<evidence type="ECO:0000256" key="5">
    <source>
        <dbReference type="PIRSR" id="PIRSR622684-1"/>
    </source>
</evidence>
<feature type="region of interest" description="Disordered" evidence="7">
    <location>
        <begin position="134"/>
        <end position="167"/>
    </location>
</feature>
<feature type="compositionally biased region" description="Basic and acidic residues" evidence="7">
    <location>
        <begin position="134"/>
        <end position="150"/>
    </location>
</feature>
<dbReference type="PANTHER" id="PTHR10183">
    <property type="entry name" value="CALPAIN"/>
    <property type="match status" value="1"/>
</dbReference>
<comment type="caution">
    <text evidence="9">The sequence shown here is derived from an EMBL/GenBank/DDBJ whole genome shotgun (WGS) entry which is preliminary data.</text>
</comment>
<gene>
    <name evidence="9" type="ORF">VPNG_06951</name>
</gene>
<dbReference type="CDD" id="cd00044">
    <property type="entry name" value="CysPc"/>
    <property type="match status" value="1"/>
</dbReference>